<gene>
    <name evidence="1" type="ORF">LWI28_017284</name>
</gene>
<reference evidence="1" key="1">
    <citation type="journal article" date="2022" name="Plant J.">
        <title>Strategies of tolerance reflected in two North American maple genomes.</title>
        <authorList>
            <person name="McEvoy S.L."/>
            <person name="Sezen U.U."/>
            <person name="Trouern-Trend A."/>
            <person name="McMahon S.M."/>
            <person name="Schaberg P.G."/>
            <person name="Yang J."/>
            <person name="Wegrzyn J.L."/>
            <person name="Swenson N.G."/>
        </authorList>
    </citation>
    <scope>NUCLEOTIDE SEQUENCE</scope>
    <source>
        <strain evidence="1">91603</strain>
    </source>
</reference>
<name>A0AAD5NPM6_ACENE</name>
<dbReference type="Proteomes" id="UP001064489">
    <property type="component" value="Chromosome 8"/>
</dbReference>
<reference evidence="1" key="2">
    <citation type="submission" date="2023-02" db="EMBL/GenBank/DDBJ databases">
        <authorList>
            <person name="Swenson N.G."/>
            <person name="Wegrzyn J.L."/>
            <person name="Mcevoy S.L."/>
        </authorList>
    </citation>
    <scope>NUCLEOTIDE SEQUENCE</scope>
    <source>
        <strain evidence="1">91603</strain>
        <tissue evidence="1">Leaf</tissue>
    </source>
</reference>
<evidence type="ECO:0000313" key="2">
    <source>
        <dbReference type="Proteomes" id="UP001064489"/>
    </source>
</evidence>
<keyword evidence="2" id="KW-1185">Reference proteome</keyword>
<protein>
    <submittedName>
        <fullName evidence="1">Uncharacterized protein</fullName>
    </submittedName>
</protein>
<proteinExistence type="predicted"/>
<evidence type="ECO:0000313" key="1">
    <source>
        <dbReference type="EMBL" id="KAI9174438.1"/>
    </source>
</evidence>
<dbReference type="EMBL" id="JAJSOW010000103">
    <property type="protein sequence ID" value="KAI9174438.1"/>
    <property type="molecule type" value="Genomic_DNA"/>
</dbReference>
<sequence length="168" mass="19459">MWEKDIVHETLECGRCICESCHYNELVTLDMSSKCGSQDVLLLNMNLMGNLMVVRAFWRQSGRRLEYTPKFYEKLHETLVGLVCSVSGWVMLWLWEASLEANGLISFSRLGLVWFCYKHGLQFGEDWFCFKHGLQFGEDLVESGFVAGENFVNLIANFRIQFPTSIHE</sequence>
<comment type="caution">
    <text evidence="1">The sequence shown here is derived from an EMBL/GenBank/DDBJ whole genome shotgun (WGS) entry which is preliminary data.</text>
</comment>
<dbReference type="AlphaFoldDB" id="A0AAD5NPM6"/>
<accession>A0AAD5NPM6</accession>
<organism evidence="1 2">
    <name type="scientific">Acer negundo</name>
    <name type="common">Box elder</name>
    <dbReference type="NCBI Taxonomy" id="4023"/>
    <lineage>
        <taxon>Eukaryota</taxon>
        <taxon>Viridiplantae</taxon>
        <taxon>Streptophyta</taxon>
        <taxon>Embryophyta</taxon>
        <taxon>Tracheophyta</taxon>
        <taxon>Spermatophyta</taxon>
        <taxon>Magnoliopsida</taxon>
        <taxon>eudicotyledons</taxon>
        <taxon>Gunneridae</taxon>
        <taxon>Pentapetalae</taxon>
        <taxon>rosids</taxon>
        <taxon>malvids</taxon>
        <taxon>Sapindales</taxon>
        <taxon>Sapindaceae</taxon>
        <taxon>Hippocastanoideae</taxon>
        <taxon>Acereae</taxon>
        <taxon>Acer</taxon>
    </lineage>
</organism>